<feature type="region of interest" description="Disordered" evidence="1">
    <location>
        <begin position="218"/>
        <end position="238"/>
    </location>
</feature>
<evidence type="ECO:0000256" key="2">
    <source>
        <dbReference type="SAM" id="Phobius"/>
    </source>
</evidence>
<sequence length="546" mass="62226">MRPRLHRLKLPSPLLGSNLLHHGPLVHHAKLTCSRARPNLPFLATPNAKSALASRSYTSDKRQWLKHEAKLVVRYTLSLWGIACCFLCIWFFIGEEINEREFPTPHDWPFLTRKYLRDANLFKSPSDGQVDWPKALQLSRLVVLYLEDRKKGGKDVVKFRNKKKKMSPQDREFISCDISAMPEEWRRGYYEAIMLAAKAAEHLDGWVRDRSRNIVSPPEYVIGPSNPRPAPIPPKSAHAPRQEDCEIAYPVADNWYLKILATEGFTARQKMNAALEYASFSEFKGQTEGADALYNLALAEASQGIAPEDLPYDPKTLVMKSDATSPSQNVLDALTAIATSKARRGDVTCALPIFISLLRARRSLSNTRPKPTSKPKKLKDYEMIMQFFAQPPYPPPPPDGTQTPWRDVGERCQEASLSLYIGEILFSQSPGGEGLAWTRDSVDLSEEQLRRLSRQEEDKEAKHTCRQCLVSGLDNWAVMVSRLARMEEEQKKSSSQPSPFSLWKRREDDGRWEAEQAVVEERKRRTRELVEDLKPSSTSFWSFLKA</sequence>
<dbReference type="EMBL" id="NJEU01000834">
    <property type="protein sequence ID" value="PHH70162.1"/>
    <property type="molecule type" value="Genomic_DNA"/>
</dbReference>
<dbReference type="Proteomes" id="UP000224854">
    <property type="component" value="Unassembled WGS sequence"/>
</dbReference>
<protein>
    <recommendedName>
        <fullName evidence="5">MFS maltose permease</fullName>
    </recommendedName>
</protein>
<proteinExistence type="predicted"/>
<feature type="transmembrane region" description="Helical" evidence="2">
    <location>
        <begin position="71"/>
        <end position="93"/>
    </location>
</feature>
<keyword evidence="4" id="KW-1185">Reference proteome</keyword>
<organism evidence="3 4">
    <name type="scientific">Ophiocordyceps australis</name>
    <dbReference type="NCBI Taxonomy" id="1399860"/>
    <lineage>
        <taxon>Eukaryota</taxon>
        <taxon>Fungi</taxon>
        <taxon>Dikarya</taxon>
        <taxon>Ascomycota</taxon>
        <taxon>Pezizomycotina</taxon>
        <taxon>Sordariomycetes</taxon>
        <taxon>Hypocreomycetidae</taxon>
        <taxon>Hypocreales</taxon>
        <taxon>Ophiocordycipitaceae</taxon>
        <taxon>Ophiocordyceps</taxon>
    </lineage>
</organism>
<reference evidence="3 4" key="1">
    <citation type="submission" date="2017-06" db="EMBL/GenBank/DDBJ databases">
        <title>Ant-infecting Ophiocordyceps genomes reveal a high diversity of potential behavioral manipulation genes and a possible major role for enterotoxins.</title>
        <authorList>
            <person name="De Bekker C."/>
            <person name="Evans H.C."/>
            <person name="Brachmann A."/>
            <person name="Hughes D.P."/>
        </authorList>
    </citation>
    <scope>NUCLEOTIDE SEQUENCE [LARGE SCALE GENOMIC DNA]</scope>
    <source>
        <strain evidence="3 4">1348a</strain>
    </source>
</reference>
<accession>A0A2C5YS60</accession>
<keyword evidence="2" id="KW-0472">Membrane</keyword>
<evidence type="ECO:0000313" key="3">
    <source>
        <dbReference type="EMBL" id="PHH70162.1"/>
    </source>
</evidence>
<evidence type="ECO:0000313" key="4">
    <source>
        <dbReference type="Proteomes" id="UP000224854"/>
    </source>
</evidence>
<dbReference type="OrthoDB" id="5408102at2759"/>
<gene>
    <name evidence="3" type="ORF">CDD82_7299</name>
</gene>
<evidence type="ECO:0008006" key="5">
    <source>
        <dbReference type="Google" id="ProtNLM"/>
    </source>
</evidence>
<keyword evidence="2" id="KW-0812">Transmembrane</keyword>
<keyword evidence="2" id="KW-1133">Transmembrane helix</keyword>
<name>A0A2C5YS60_9HYPO</name>
<dbReference type="AlphaFoldDB" id="A0A2C5YS60"/>
<evidence type="ECO:0000256" key="1">
    <source>
        <dbReference type="SAM" id="MobiDB-lite"/>
    </source>
</evidence>
<comment type="caution">
    <text evidence="3">The sequence shown here is derived from an EMBL/GenBank/DDBJ whole genome shotgun (WGS) entry which is preliminary data.</text>
</comment>